<dbReference type="GeneID" id="89683627"/>
<feature type="signal peptide" evidence="1">
    <location>
        <begin position="1"/>
        <end position="23"/>
    </location>
</feature>
<evidence type="ECO:0000313" key="2">
    <source>
        <dbReference type="EMBL" id="MBW8286137.1"/>
    </source>
</evidence>
<proteinExistence type="predicted"/>
<dbReference type="Proteomes" id="UP000711178">
    <property type="component" value="Unassembled WGS sequence"/>
</dbReference>
<keyword evidence="1" id="KW-0732">Signal</keyword>
<feature type="chain" id="PRO_5046700960" description="Lipoprotein" evidence="1">
    <location>
        <begin position="24"/>
        <end position="124"/>
    </location>
</feature>
<evidence type="ECO:0000313" key="3">
    <source>
        <dbReference type="Proteomes" id="UP000711178"/>
    </source>
</evidence>
<reference evidence="2 3" key="1">
    <citation type="submission" date="2021-05" db="EMBL/GenBank/DDBJ databases">
        <title>Draft Whole Genome Sequencing Of Biosensor Chromobacterium violaceum Strain CV026 Reveals A Regulatory RNA In Chromobacterium violaceum Phenotype Regulatory Network.</title>
        <authorList>
            <person name="Hong K.W."/>
            <person name="Chan K.G."/>
            <person name="Chang C.-Y."/>
        </authorList>
    </citation>
    <scope>NUCLEOTIDE SEQUENCE [LARGE SCALE GENOMIC DNA]</scope>
    <source>
        <strain evidence="2 3">ATCC 31532</strain>
    </source>
</reference>
<comment type="caution">
    <text evidence="2">The sequence shown here is derived from an EMBL/GenBank/DDBJ whole genome shotgun (WGS) entry which is preliminary data.</text>
</comment>
<gene>
    <name evidence="2" type="ORF">KIF53_00625</name>
</gene>
<name>A0ABS7F7S4_9NEIS</name>
<dbReference type="RefSeq" id="WP_043572878.1">
    <property type="nucleotide sequence ID" value="NZ_CP142381.1"/>
</dbReference>
<keyword evidence="3" id="KW-1185">Reference proteome</keyword>
<accession>A0ABS7F7S4</accession>
<sequence>MKTNRSYLLTALCLLAASQLACAGKAIAVRDDGETPITLRGAVIGPISSGSKADGTFFKAYHLKLEREMTFDDGGDCGEQAKRSLALNQEGMGRYKGKTVSLKAKVFCQLSRTGTYHLSDIVVQ</sequence>
<evidence type="ECO:0008006" key="4">
    <source>
        <dbReference type="Google" id="ProtNLM"/>
    </source>
</evidence>
<dbReference type="EMBL" id="JAHDTB010000001">
    <property type="protein sequence ID" value="MBW8286137.1"/>
    <property type="molecule type" value="Genomic_DNA"/>
</dbReference>
<evidence type="ECO:0000256" key="1">
    <source>
        <dbReference type="SAM" id="SignalP"/>
    </source>
</evidence>
<organism evidence="2 3">
    <name type="scientific">Chromobacterium subtsugae</name>
    <dbReference type="NCBI Taxonomy" id="251747"/>
    <lineage>
        <taxon>Bacteria</taxon>
        <taxon>Pseudomonadati</taxon>
        <taxon>Pseudomonadota</taxon>
        <taxon>Betaproteobacteria</taxon>
        <taxon>Neisseriales</taxon>
        <taxon>Chromobacteriaceae</taxon>
        <taxon>Chromobacterium</taxon>
    </lineage>
</organism>
<protein>
    <recommendedName>
        <fullName evidence="4">Lipoprotein</fullName>
    </recommendedName>
</protein>